<dbReference type="InterPro" id="IPR015915">
    <property type="entry name" value="Kelch-typ_b-propeller"/>
</dbReference>
<dbReference type="PANTHER" id="PTHR46428:SF1">
    <property type="entry name" value="KELCH DOMAIN-CONTAINING PROTEIN 10"/>
    <property type="match status" value="1"/>
</dbReference>
<dbReference type="SUPFAM" id="SSF50965">
    <property type="entry name" value="Galactose oxidase, central domain"/>
    <property type="match status" value="1"/>
</dbReference>
<dbReference type="InterPro" id="IPR052125">
    <property type="entry name" value="KLHDC10"/>
</dbReference>
<comment type="caution">
    <text evidence="3">The sequence shown here is derived from an EMBL/GenBank/DDBJ whole genome shotgun (WGS) entry which is preliminary data.</text>
</comment>
<dbReference type="OrthoDB" id="7676067at2759"/>
<evidence type="ECO:0008006" key="5">
    <source>
        <dbReference type="Google" id="ProtNLM"/>
    </source>
</evidence>
<dbReference type="PANTHER" id="PTHR46428">
    <property type="entry name" value="KELCH DOMAIN-CONTAINING PROTEIN 10"/>
    <property type="match status" value="1"/>
</dbReference>
<sequence>MFLTYLIELAVCIYDFLQILLKIFTMGNHKSVGLYVFKVYEYNKVKPVKRRKIPLPRSGHRIVCDTKNLYSFGGYNPLIAENEEDSRDDDEFNVNSYPLFQELWKFNFASRKWKRYSCRQSLPQELASNAVIREGNYLMVYGGTGSPFGYRCSNQLYICPLHDERGQMFEIDTTGQQPLPQYGQALVYHNNHLYTIGGTTGFAYTCDIHRLNISKKVWENVYICQGQADYEPEGRYRHEVAFDGKNIYILGGGTADDAFDFFEIPVFNIETRQWNRLKTKRDPKTVTSAYYGVGIPSARRCHGAVQIETENDINVFITGGYDGELVFDDLWRLELSTMQWTFIDKCILPKPLYFHSAAVSPEGKMYVFGGIYAGEDIRRSNDIYSVWLCIPKLSEICWEALLHYSPQIVNCSKEKLIDIGLPRRFVERLE</sequence>
<reference evidence="3" key="1">
    <citation type="submission" date="2019-08" db="EMBL/GenBank/DDBJ databases">
        <title>The genome of the North American firefly Photinus pyralis.</title>
        <authorList>
            <consortium name="Photinus pyralis genome working group"/>
            <person name="Fallon T.R."/>
            <person name="Sander Lower S.E."/>
            <person name="Weng J.-K."/>
        </authorList>
    </citation>
    <scope>NUCLEOTIDE SEQUENCE</scope>
    <source>
        <strain evidence="3">TRF0915ILg1</strain>
        <tissue evidence="3">Whole body</tissue>
    </source>
</reference>
<proteinExistence type="predicted"/>
<dbReference type="EMBL" id="VTPC01003925">
    <property type="protein sequence ID" value="KAF2897785.1"/>
    <property type="molecule type" value="Genomic_DNA"/>
</dbReference>
<dbReference type="Proteomes" id="UP000801492">
    <property type="component" value="Unassembled WGS sequence"/>
</dbReference>
<dbReference type="SUPFAM" id="SSF117281">
    <property type="entry name" value="Kelch motif"/>
    <property type="match status" value="1"/>
</dbReference>
<dbReference type="FunFam" id="2.120.10.80:FF:000162">
    <property type="entry name" value="Kelch domain-containing protein 10 homolog"/>
    <property type="match status" value="1"/>
</dbReference>
<evidence type="ECO:0000313" key="4">
    <source>
        <dbReference type="Proteomes" id="UP000801492"/>
    </source>
</evidence>
<evidence type="ECO:0000256" key="1">
    <source>
        <dbReference type="ARBA" id="ARBA00022441"/>
    </source>
</evidence>
<protein>
    <recommendedName>
        <fullName evidence="5">Kelch domain-containing protein 10</fullName>
    </recommendedName>
</protein>
<dbReference type="Gene3D" id="2.120.10.80">
    <property type="entry name" value="Kelch-type beta propeller"/>
    <property type="match status" value="2"/>
</dbReference>
<keyword evidence="1" id="KW-0880">Kelch repeat</keyword>
<dbReference type="AlphaFoldDB" id="A0A8K0D1Q8"/>
<gene>
    <name evidence="3" type="ORF">ILUMI_08372</name>
</gene>
<dbReference type="GO" id="GO:0032874">
    <property type="term" value="P:positive regulation of stress-activated MAPK cascade"/>
    <property type="evidence" value="ECO:0007669"/>
    <property type="project" value="TreeGrafter"/>
</dbReference>
<accession>A0A8K0D1Q8</accession>
<dbReference type="InterPro" id="IPR011043">
    <property type="entry name" value="Gal_Oxase/kelch_b-propeller"/>
</dbReference>
<organism evidence="3 4">
    <name type="scientific">Ignelater luminosus</name>
    <name type="common">Cucubano</name>
    <name type="synonym">Pyrophorus luminosus</name>
    <dbReference type="NCBI Taxonomy" id="2038154"/>
    <lineage>
        <taxon>Eukaryota</taxon>
        <taxon>Metazoa</taxon>
        <taxon>Ecdysozoa</taxon>
        <taxon>Arthropoda</taxon>
        <taxon>Hexapoda</taxon>
        <taxon>Insecta</taxon>
        <taxon>Pterygota</taxon>
        <taxon>Neoptera</taxon>
        <taxon>Endopterygota</taxon>
        <taxon>Coleoptera</taxon>
        <taxon>Polyphaga</taxon>
        <taxon>Elateriformia</taxon>
        <taxon>Elateroidea</taxon>
        <taxon>Elateridae</taxon>
        <taxon>Agrypninae</taxon>
        <taxon>Pyrophorini</taxon>
        <taxon>Ignelater</taxon>
    </lineage>
</organism>
<evidence type="ECO:0000256" key="2">
    <source>
        <dbReference type="ARBA" id="ARBA00022737"/>
    </source>
</evidence>
<dbReference type="Pfam" id="PF24681">
    <property type="entry name" value="Kelch_KLHDC2_KLHL20_DRC7"/>
    <property type="match status" value="1"/>
</dbReference>
<keyword evidence="4" id="KW-1185">Reference proteome</keyword>
<evidence type="ECO:0000313" key="3">
    <source>
        <dbReference type="EMBL" id="KAF2897785.1"/>
    </source>
</evidence>
<keyword evidence="2" id="KW-0677">Repeat</keyword>
<name>A0A8K0D1Q8_IGNLU</name>